<accession>A0A7Y6TVP0</accession>
<dbReference type="InterPro" id="IPR050793">
    <property type="entry name" value="CMP-NeuNAc_synthase"/>
</dbReference>
<dbReference type="Gene3D" id="3.90.550.10">
    <property type="entry name" value="Spore Coat Polysaccharide Biosynthesis Protein SpsA, Chain A"/>
    <property type="match status" value="1"/>
</dbReference>
<dbReference type="GO" id="GO:0008781">
    <property type="term" value="F:N-acylneuraminate cytidylyltransferase activity"/>
    <property type="evidence" value="ECO:0007669"/>
    <property type="project" value="TreeGrafter"/>
</dbReference>
<evidence type="ECO:0000313" key="2">
    <source>
        <dbReference type="Proteomes" id="UP000529637"/>
    </source>
</evidence>
<proteinExistence type="predicted"/>
<dbReference type="RefSeq" id="WP_176066939.1">
    <property type="nucleotide sequence ID" value="NZ_JABWMJ010000002.1"/>
</dbReference>
<dbReference type="AlphaFoldDB" id="A0A7Y6TVP0"/>
<reference evidence="1 2" key="1">
    <citation type="submission" date="2020-06" db="EMBL/GenBank/DDBJ databases">
        <title>Schlegella sp. ID0723 isolated from air conditioner.</title>
        <authorList>
            <person name="Kim D.Y."/>
            <person name="Kim D.-U."/>
        </authorList>
    </citation>
    <scope>NUCLEOTIDE SEQUENCE [LARGE SCALE GENOMIC DNA]</scope>
    <source>
        <strain evidence="1 2">ID0723</strain>
    </source>
</reference>
<sequence length="238" mass="25628">MLRGEPLTAIIPVRGGSRGIPGKNLRPVAGGDSLLERAIKLANRGAAIDRVIVSTDDPAMHAIATRHGVQSPTLRPAHLADDTATTLAVVDHVLAECGVDRGALLILQATSPFRTLADLDAVCRLYASSDADAVVSLAEVDEPRPEKLKRLVDGYVAPYLGSGFEGPRQALPQPLRLNGAFYLVGLDAFRRERSFLPRATLPYLMPDARSHNLDSSTDWQVMEAMIAAGHWRLEDVGP</sequence>
<dbReference type="InterPro" id="IPR003329">
    <property type="entry name" value="Cytidylyl_trans"/>
</dbReference>
<dbReference type="Pfam" id="PF02348">
    <property type="entry name" value="CTP_transf_3"/>
    <property type="match status" value="1"/>
</dbReference>
<dbReference type="SUPFAM" id="SSF53448">
    <property type="entry name" value="Nucleotide-diphospho-sugar transferases"/>
    <property type="match status" value="1"/>
</dbReference>
<dbReference type="PANTHER" id="PTHR21485:SF6">
    <property type="entry name" value="N-ACYLNEURAMINATE CYTIDYLYLTRANSFERASE-RELATED"/>
    <property type="match status" value="1"/>
</dbReference>
<dbReference type="CDD" id="cd02513">
    <property type="entry name" value="CMP-NeuAc_Synthase"/>
    <property type="match status" value="1"/>
</dbReference>
<protein>
    <submittedName>
        <fullName evidence="1">Acylneuraminate cytidylyltransferase family protein</fullName>
    </submittedName>
</protein>
<keyword evidence="2" id="KW-1185">Reference proteome</keyword>
<dbReference type="PANTHER" id="PTHR21485">
    <property type="entry name" value="HAD SUPERFAMILY MEMBERS CMAS AND KDSC"/>
    <property type="match status" value="1"/>
</dbReference>
<evidence type="ECO:0000313" key="1">
    <source>
        <dbReference type="EMBL" id="NUZ05240.1"/>
    </source>
</evidence>
<keyword evidence="1" id="KW-0808">Transferase</keyword>
<dbReference type="Proteomes" id="UP000529637">
    <property type="component" value="Unassembled WGS sequence"/>
</dbReference>
<dbReference type="InterPro" id="IPR029044">
    <property type="entry name" value="Nucleotide-diphossugar_trans"/>
</dbReference>
<gene>
    <name evidence="1" type="ORF">HQN59_05635</name>
</gene>
<keyword evidence="1" id="KW-0548">Nucleotidyltransferase</keyword>
<name>A0A7Y6TVP0_9BURK</name>
<comment type="caution">
    <text evidence="1">The sequence shown here is derived from an EMBL/GenBank/DDBJ whole genome shotgun (WGS) entry which is preliminary data.</text>
</comment>
<organism evidence="1 2">
    <name type="scientific">Piscinibacter koreensis</name>
    <dbReference type="NCBI Taxonomy" id="2742824"/>
    <lineage>
        <taxon>Bacteria</taxon>
        <taxon>Pseudomonadati</taxon>
        <taxon>Pseudomonadota</taxon>
        <taxon>Betaproteobacteria</taxon>
        <taxon>Burkholderiales</taxon>
        <taxon>Sphaerotilaceae</taxon>
        <taxon>Piscinibacter</taxon>
    </lineage>
</organism>
<dbReference type="EMBL" id="JABWMJ010000002">
    <property type="protein sequence ID" value="NUZ05240.1"/>
    <property type="molecule type" value="Genomic_DNA"/>
</dbReference>